<evidence type="ECO:0000313" key="2">
    <source>
        <dbReference type="Proteomes" id="UP000182229"/>
    </source>
</evidence>
<keyword evidence="2" id="KW-1185">Reference proteome</keyword>
<name>A0A1L9BAD7_9BACT</name>
<dbReference type="STRING" id="83449.BON30_16570"/>
<protein>
    <recommendedName>
        <fullName evidence="3">N-acetyltransferase domain-containing protein</fullName>
    </recommendedName>
</protein>
<organism evidence="1 2">
    <name type="scientific">Cystobacter ferrugineus</name>
    <dbReference type="NCBI Taxonomy" id="83449"/>
    <lineage>
        <taxon>Bacteria</taxon>
        <taxon>Pseudomonadati</taxon>
        <taxon>Myxococcota</taxon>
        <taxon>Myxococcia</taxon>
        <taxon>Myxococcales</taxon>
        <taxon>Cystobacterineae</taxon>
        <taxon>Archangiaceae</taxon>
        <taxon>Cystobacter</taxon>
    </lineage>
</organism>
<dbReference type="EMBL" id="MPIN01000004">
    <property type="protein sequence ID" value="OJH39153.1"/>
    <property type="molecule type" value="Genomic_DNA"/>
</dbReference>
<comment type="caution">
    <text evidence="1">The sequence shown here is derived from an EMBL/GenBank/DDBJ whole genome shotgun (WGS) entry which is preliminary data.</text>
</comment>
<sequence length="254" mass="29151">MLPHLLRLSRHTPPVLMETIPREAFSPGLLRELHALANNLMAEDEEHFRVHALSNDLVHVFRRRDTRAVVGFQFWKAGPIGLPRARAIYGGKLRIQPAFRQRGLHLLSGLTFFFQDKLQHPLSRHYRLSIASPFGFVSITEALARYHPFQPRARTLEEQALRDAFLALARESDFQVDEESGVFFVGIFMTPETLGRYPPAYFGRPSARAYAAINPDFRTNGSYVGFWFRFTPDNLAALTRTTVRKMLRRQDASV</sequence>
<gene>
    <name evidence="1" type="ORF">BON30_16570</name>
</gene>
<proteinExistence type="predicted"/>
<reference evidence="1 2" key="2">
    <citation type="submission" date="2016-12" db="EMBL/GenBank/DDBJ databases">
        <title>Draft Genome Sequence of Cystobacter ferrugineus Strain Cbfe23.</title>
        <authorList>
            <person name="Akbar S."/>
            <person name="Dowd S.E."/>
            <person name="Stevens D.C."/>
        </authorList>
    </citation>
    <scope>NUCLEOTIDE SEQUENCE [LARGE SCALE GENOMIC DNA]</scope>
    <source>
        <strain evidence="1 2">Cbfe23</strain>
    </source>
</reference>
<dbReference type="RefSeq" id="WP_071899323.1">
    <property type="nucleotide sequence ID" value="NZ_MPIN01000004.1"/>
</dbReference>
<dbReference type="AlphaFoldDB" id="A0A1L9BAD7"/>
<reference evidence="2" key="1">
    <citation type="submission" date="2016-11" db="EMBL/GenBank/DDBJ databases">
        <authorList>
            <person name="Shukria A."/>
            <person name="Stevens D.C."/>
        </authorList>
    </citation>
    <scope>NUCLEOTIDE SEQUENCE [LARGE SCALE GENOMIC DNA]</scope>
    <source>
        <strain evidence="2">Cbfe23</strain>
    </source>
</reference>
<evidence type="ECO:0008006" key="3">
    <source>
        <dbReference type="Google" id="ProtNLM"/>
    </source>
</evidence>
<evidence type="ECO:0000313" key="1">
    <source>
        <dbReference type="EMBL" id="OJH39153.1"/>
    </source>
</evidence>
<dbReference type="Proteomes" id="UP000182229">
    <property type="component" value="Unassembled WGS sequence"/>
</dbReference>
<accession>A0A1L9BAD7</accession>